<feature type="binding site" evidence="13">
    <location>
        <position position="42"/>
    </location>
    <ligand>
        <name>[4Fe-4S] cluster</name>
        <dbReference type="ChEBI" id="CHEBI:49883"/>
        <label>1</label>
    </ligand>
</feature>
<protein>
    <recommendedName>
        <fullName evidence="10 13">tRNA-2-methylthio-N(6)-dimethylallyladenosine synthase</fullName>
        <ecNumber evidence="8 13">2.8.4.3</ecNumber>
    </recommendedName>
    <alternativeName>
        <fullName evidence="12 13">(Dimethylallyl)adenosine tRNA methylthiotransferase MiaB</fullName>
    </alternativeName>
    <alternativeName>
        <fullName evidence="11 13">tRNA-i(6)A37 methylthiotransferase</fullName>
    </alternativeName>
</protein>
<dbReference type="InterPro" id="IPR006638">
    <property type="entry name" value="Elp3/MiaA/NifB-like_rSAM"/>
</dbReference>
<dbReference type="SFLD" id="SFLDG01082">
    <property type="entry name" value="B12-binding_domain_containing"/>
    <property type="match status" value="1"/>
</dbReference>
<dbReference type="GO" id="GO:0005829">
    <property type="term" value="C:cytosol"/>
    <property type="evidence" value="ECO:0007669"/>
    <property type="project" value="TreeGrafter"/>
</dbReference>
<feature type="binding site" evidence="13">
    <location>
        <position position="112"/>
    </location>
    <ligand>
        <name>[4Fe-4S] cluster</name>
        <dbReference type="ChEBI" id="CHEBI:49883"/>
        <label>1</label>
    </ligand>
</feature>
<dbReference type="CDD" id="cd01335">
    <property type="entry name" value="Radical_SAM"/>
    <property type="match status" value="1"/>
</dbReference>
<dbReference type="Gene3D" id="3.40.50.12160">
    <property type="entry name" value="Methylthiotransferase, N-terminal domain"/>
    <property type="match status" value="1"/>
</dbReference>
<feature type="domain" description="TRAM" evidence="14">
    <location>
        <begin position="408"/>
        <end position="471"/>
    </location>
</feature>
<dbReference type="GO" id="GO:0035597">
    <property type="term" value="F:tRNA-2-methylthio-N(6)-dimethylallyladenosine(37) synthase activity"/>
    <property type="evidence" value="ECO:0007669"/>
    <property type="project" value="UniProtKB-EC"/>
</dbReference>
<dbReference type="SFLD" id="SFLDF00273">
    <property type="entry name" value="(dimethylallyl)adenosine_tRNA"/>
    <property type="match status" value="1"/>
</dbReference>
<evidence type="ECO:0000256" key="7">
    <source>
        <dbReference type="ARBA" id="ARBA00023014"/>
    </source>
</evidence>
<keyword evidence="4 13" id="KW-0949">S-adenosyl-L-methionine</keyword>
<accession>A0A9D1REW6</accession>
<dbReference type="InterPro" id="IPR002792">
    <property type="entry name" value="TRAM_dom"/>
</dbReference>
<dbReference type="SMART" id="SM00729">
    <property type="entry name" value="Elp3"/>
    <property type="match status" value="1"/>
</dbReference>
<dbReference type="FunFam" id="3.40.50.12160:FF:000003">
    <property type="entry name" value="CDK5 regulatory subunit-associated protein 1"/>
    <property type="match status" value="1"/>
</dbReference>
<dbReference type="InterPro" id="IPR007197">
    <property type="entry name" value="rSAM"/>
</dbReference>
<dbReference type="PROSITE" id="PS50926">
    <property type="entry name" value="TRAM"/>
    <property type="match status" value="1"/>
</dbReference>
<dbReference type="FunFam" id="3.80.30.20:FF:000001">
    <property type="entry name" value="tRNA-2-methylthio-N(6)-dimethylallyladenosine synthase 2"/>
    <property type="match status" value="1"/>
</dbReference>
<evidence type="ECO:0000256" key="5">
    <source>
        <dbReference type="ARBA" id="ARBA00022723"/>
    </source>
</evidence>
<reference evidence="17" key="1">
    <citation type="journal article" date="2021" name="PeerJ">
        <title>Extensive microbial diversity within the chicken gut microbiome revealed by metagenomics and culture.</title>
        <authorList>
            <person name="Gilroy R."/>
            <person name="Ravi A."/>
            <person name="Getino M."/>
            <person name="Pursley I."/>
            <person name="Horton D.L."/>
            <person name="Alikhan N.F."/>
            <person name="Baker D."/>
            <person name="Gharbi K."/>
            <person name="Hall N."/>
            <person name="Watson M."/>
            <person name="Adriaenssens E.M."/>
            <person name="Foster-Nyarko E."/>
            <person name="Jarju S."/>
            <person name="Secka A."/>
            <person name="Antonio M."/>
            <person name="Oren A."/>
            <person name="Chaudhuri R.R."/>
            <person name="La Ragione R."/>
            <person name="Hildebrand F."/>
            <person name="Pallen M.J."/>
        </authorList>
    </citation>
    <scope>NUCLEOTIDE SEQUENCE</scope>
    <source>
        <strain evidence="17">421</strain>
    </source>
</reference>
<dbReference type="PROSITE" id="PS51918">
    <property type="entry name" value="RADICAL_SAM"/>
    <property type="match status" value="1"/>
</dbReference>
<dbReference type="EC" id="2.8.4.3" evidence="8 13"/>
<evidence type="ECO:0000313" key="18">
    <source>
        <dbReference type="Proteomes" id="UP000824205"/>
    </source>
</evidence>
<dbReference type="InterPro" id="IPR058240">
    <property type="entry name" value="rSAM_sf"/>
</dbReference>
<dbReference type="InterPro" id="IPR038135">
    <property type="entry name" value="Methylthiotransferase_N_sf"/>
</dbReference>
<reference evidence="17" key="2">
    <citation type="submission" date="2021-04" db="EMBL/GenBank/DDBJ databases">
        <authorList>
            <person name="Gilroy R."/>
        </authorList>
    </citation>
    <scope>NUCLEOTIDE SEQUENCE</scope>
    <source>
        <strain evidence="17">421</strain>
    </source>
</reference>
<keyword evidence="13" id="KW-0963">Cytoplasm</keyword>
<dbReference type="GO" id="GO:0046872">
    <property type="term" value="F:metal ion binding"/>
    <property type="evidence" value="ECO:0007669"/>
    <property type="project" value="UniProtKB-KW"/>
</dbReference>
<evidence type="ECO:0000256" key="13">
    <source>
        <dbReference type="HAMAP-Rule" id="MF_01864"/>
    </source>
</evidence>
<evidence type="ECO:0000259" key="14">
    <source>
        <dbReference type="PROSITE" id="PS50926"/>
    </source>
</evidence>
<name>A0A9D1REW6_9FIRM</name>
<dbReference type="PANTHER" id="PTHR43020">
    <property type="entry name" value="CDK5 REGULATORY SUBUNIT-ASSOCIATED PROTEIN 1"/>
    <property type="match status" value="1"/>
</dbReference>
<evidence type="ECO:0000256" key="1">
    <source>
        <dbReference type="ARBA" id="ARBA00003234"/>
    </source>
</evidence>
<dbReference type="Proteomes" id="UP000824205">
    <property type="component" value="Unassembled WGS sequence"/>
</dbReference>
<feature type="domain" description="MTTase N-terminal" evidence="15">
    <location>
        <begin position="33"/>
        <end position="151"/>
    </location>
</feature>
<dbReference type="InterPro" id="IPR020612">
    <property type="entry name" value="Methylthiotransferase_CS"/>
</dbReference>
<dbReference type="InterPro" id="IPR023404">
    <property type="entry name" value="rSAM_horseshoe"/>
</dbReference>
<dbReference type="HAMAP" id="MF_01864">
    <property type="entry name" value="tRNA_metthiotr_MiaB"/>
    <property type="match status" value="1"/>
</dbReference>
<dbReference type="InterPro" id="IPR005839">
    <property type="entry name" value="Methylthiotransferase"/>
</dbReference>
<evidence type="ECO:0000256" key="6">
    <source>
        <dbReference type="ARBA" id="ARBA00023004"/>
    </source>
</evidence>
<dbReference type="AlphaFoldDB" id="A0A9D1REW6"/>
<evidence type="ECO:0000256" key="4">
    <source>
        <dbReference type="ARBA" id="ARBA00022691"/>
    </source>
</evidence>
<comment type="catalytic activity">
    <reaction evidence="9 13">
        <text>N(6)-dimethylallyladenosine(37) in tRNA + (sulfur carrier)-SH + AH2 + 2 S-adenosyl-L-methionine = 2-methylsulfanyl-N(6)-dimethylallyladenosine(37) in tRNA + (sulfur carrier)-H + 5'-deoxyadenosine + L-methionine + A + S-adenosyl-L-homocysteine + 2 H(+)</text>
        <dbReference type="Rhea" id="RHEA:37067"/>
        <dbReference type="Rhea" id="RHEA-COMP:10375"/>
        <dbReference type="Rhea" id="RHEA-COMP:10376"/>
        <dbReference type="Rhea" id="RHEA-COMP:14737"/>
        <dbReference type="Rhea" id="RHEA-COMP:14739"/>
        <dbReference type="ChEBI" id="CHEBI:13193"/>
        <dbReference type="ChEBI" id="CHEBI:15378"/>
        <dbReference type="ChEBI" id="CHEBI:17319"/>
        <dbReference type="ChEBI" id="CHEBI:17499"/>
        <dbReference type="ChEBI" id="CHEBI:29917"/>
        <dbReference type="ChEBI" id="CHEBI:57844"/>
        <dbReference type="ChEBI" id="CHEBI:57856"/>
        <dbReference type="ChEBI" id="CHEBI:59789"/>
        <dbReference type="ChEBI" id="CHEBI:64428"/>
        <dbReference type="ChEBI" id="CHEBI:74415"/>
        <dbReference type="ChEBI" id="CHEBI:74417"/>
        <dbReference type="EC" id="2.8.4.3"/>
    </reaction>
</comment>
<dbReference type="PROSITE" id="PS01278">
    <property type="entry name" value="MTTASE_RADICAL"/>
    <property type="match status" value="1"/>
</dbReference>
<comment type="caution">
    <text evidence="17">The sequence shown here is derived from an EMBL/GenBank/DDBJ whole genome shotgun (WGS) entry which is preliminary data.</text>
</comment>
<keyword evidence="13" id="KW-0819">tRNA processing</keyword>
<dbReference type="SFLD" id="SFLDG01061">
    <property type="entry name" value="methylthiotransferase"/>
    <property type="match status" value="1"/>
</dbReference>
<comment type="function">
    <text evidence="1 13">Catalyzes the methylthiolation of N6-(dimethylallyl)adenosine (i(6)A), leading to the formation of 2-methylthio-N6-(dimethylallyl)adenosine (ms(2)i(6)A) at position 37 in tRNAs that read codons beginning with uridine.</text>
</comment>
<feature type="binding site" evidence="13">
    <location>
        <position position="188"/>
    </location>
    <ligand>
        <name>[4Fe-4S] cluster</name>
        <dbReference type="ChEBI" id="CHEBI:49883"/>
        <label>2</label>
        <note>4Fe-4S-S-AdoMet</note>
    </ligand>
</feature>
<keyword evidence="2 13" id="KW-0004">4Fe-4S</keyword>
<keyword evidence="5 13" id="KW-0479">Metal-binding</keyword>
<keyword evidence="7 13" id="KW-0411">Iron-sulfur</keyword>
<organism evidence="17 18">
    <name type="scientific">Candidatus Eubacterium faecipullorum</name>
    <dbReference type="NCBI Taxonomy" id="2838571"/>
    <lineage>
        <taxon>Bacteria</taxon>
        <taxon>Bacillati</taxon>
        <taxon>Bacillota</taxon>
        <taxon>Clostridia</taxon>
        <taxon>Eubacteriales</taxon>
        <taxon>Eubacteriaceae</taxon>
        <taxon>Eubacterium</taxon>
    </lineage>
</organism>
<dbReference type="Pfam" id="PF04055">
    <property type="entry name" value="Radical_SAM"/>
    <property type="match status" value="1"/>
</dbReference>
<dbReference type="Pfam" id="PF00919">
    <property type="entry name" value="UPF0004"/>
    <property type="match status" value="1"/>
</dbReference>
<dbReference type="InterPro" id="IPR013848">
    <property type="entry name" value="Methylthiotransferase_N"/>
</dbReference>
<keyword evidence="6 13" id="KW-0408">Iron</keyword>
<evidence type="ECO:0000256" key="12">
    <source>
        <dbReference type="ARBA" id="ARBA00081141"/>
    </source>
</evidence>
<evidence type="ECO:0000256" key="10">
    <source>
        <dbReference type="ARBA" id="ARBA00068570"/>
    </source>
</evidence>
<evidence type="ECO:0000256" key="9">
    <source>
        <dbReference type="ARBA" id="ARBA00051425"/>
    </source>
</evidence>
<dbReference type="EMBL" id="DXGE01000027">
    <property type="protein sequence ID" value="HIW86125.1"/>
    <property type="molecule type" value="Genomic_DNA"/>
</dbReference>
<evidence type="ECO:0000256" key="11">
    <source>
        <dbReference type="ARBA" id="ARBA00080698"/>
    </source>
</evidence>
<evidence type="ECO:0000313" key="17">
    <source>
        <dbReference type="EMBL" id="HIW86125.1"/>
    </source>
</evidence>
<dbReference type="InterPro" id="IPR006463">
    <property type="entry name" value="MiaB_methiolase"/>
</dbReference>
<dbReference type="SUPFAM" id="SSF102114">
    <property type="entry name" value="Radical SAM enzymes"/>
    <property type="match status" value="1"/>
</dbReference>
<feature type="domain" description="Radical SAM core" evidence="16">
    <location>
        <begin position="174"/>
        <end position="405"/>
    </location>
</feature>
<dbReference type="SFLD" id="SFLDS00029">
    <property type="entry name" value="Radical_SAM"/>
    <property type="match status" value="1"/>
</dbReference>
<evidence type="ECO:0000256" key="8">
    <source>
        <dbReference type="ARBA" id="ARBA00033765"/>
    </source>
</evidence>
<feature type="binding site" evidence="13">
    <location>
        <position position="192"/>
    </location>
    <ligand>
        <name>[4Fe-4S] cluster</name>
        <dbReference type="ChEBI" id="CHEBI:49883"/>
        <label>2</label>
        <note>4Fe-4S-S-AdoMet</note>
    </ligand>
</feature>
<evidence type="ECO:0000256" key="3">
    <source>
        <dbReference type="ARBA" id="ARBA00022679"/>
    </source>
</evidence>
<comment type="subunit">
    <text evidence="13">Monomer.</text>
</comment>
<comment type="similarity">
    <text evidence="13">Belongs to the methylthiotransferase family. MiaB subfamily.</text>
</comment>
<feature type="binding site" evidence="13">
    <location>
        <position position="195"/>
    </location>
    <ligand>
        <name>[4Fe-4S] cluster</name>
        <dbReference type="ChEBI" id="CHEBI:49883"/>
        <label>2</label>
        <note>4Fe-4S-S-AdoMet</note>
    </ligand>
</feature>
<dbReference type="GO" id="GO:0051539">
    <property type="term" value="F:4 iron, 4 sulfur cluster binding"/>
    <property type="evidence" value="ECO:0007669"/>
    <property type="project" value="UniProtKB-UniRule"/>
</dbReference>
<gene>
    <name evidence="13 17" type="primary">miaB</name>
    <name evidence="17" type="ORF">IAA48_06465</name>
</gene>
<dbReference type="NCBIfam" id="TIGR00089">
    <property type="entry name" value="MiaB/RimO family radical SAM methylthiotransferase"/>
    <property type="match status" value="1"/>
</dbReference>
<dbReference type="Gene3D" id="3.80.30.20">
    <property type="entry name" value="tm_1862 like domain"/>
    <property type="match status" value="1"/>
</dbReference>
<comment type="cofactor">
    <cofactor evidence="13">
        <name>[4Fe-4S] cluster</name>
        <dbReference type="ChEBI" id="CHEBI:49883"/>
    </cofactor>
    <text evidence="13">Binds 2 [4Fe-4S] clusters. One cluster is coordinated with 3 cysteines and an exchangeable S-adenosyl-L-methionine.</text>
</comment>
<feature type="binding site" evidence="13">
    <location>
        <position position="78"/>
    </location>
    <ligand>
        <name>[4Fe-4S] cluster</name>
        <dbReference type="ChEBI" id="CHEBI:49883"/>
        <label>1</label>
    </ligand>
</feature>
<sequence length="471" mass="53503">MKAAAVPQTELAIQKRYCDKVCAVLKEKYETQPLACVVTYGCQQNVADSEKIKGMLAEMGYGFTQERTEARLVIFNTCAVREHAEDRVFGNVGALKKYKYENPGTVIACCGCMMQQKHIADKIKKSFPFVDLVFGTHVVHRLPELIYKTLTGKKRVFETPDTDGVIAEGVPVLRDEEKRAWLPIMYGCNNFCTYCIVPYVRGRERSRELQQILKEARELVASGCKEITLLGQNVNSYGKNLEPRVTFAELLRMINDIDGDFRIRFMTSHPKDCTRELLETMAQCDKVAKHLHLPFQSGNDRVLKAMNRNYTREKYLSLINYAKELMGDQLSITSDIIVGFPGETYAEFKDTLSLIEEVKFTSLFTFIYSPRKGTPAAEMEDPVPAEEKGRWLRELLAAQEKISAQNMKKYAGKTFKCFIYGKGKHGEHSLEARTDGNIIIEFDGDEDMIGTFKNITVTEPLTYVLKGRLAE</sequence>
<comment type="subcellular location">
    <subcellularLocation>
        <location evidence="13">Cytoplasm</location>
    </subcellularLocation>
</comment>
<evidence type="ECO:0000259" key="16">
    <source>
        <dbReference type="PROSITE" id="PS51918"/>
    </source>
</evidence>
<evidence type="ECO:0000259" key="15">
    <source>
        <dbReference type="PROSITE" id="PS51449"/>
    </source>
</evidence>
<dbReference type="NCBIfam" id="TIGR01574">
    <property type="entry name" value="miaB-methiolase"/>
    <property type="match status" value="1"/>
</dbReference>
<dbReference type="PANTHER" id="PTHR43020:SF2">
    <property type="entry name" value="MITOCHONDRIAL TRNA METHYLTHIOTRANSFERASE CDK5RAP1"/>
    <property type="match status" value="1"/>
</dbReference>
<dbReference type="PROSITE" id="PS51449">
    <property type="entry name" value="MTTASE_N"/>
    <property type="match status" value="1"/>
</dbReference>
<proteinExistence type="inferred from homology"/>
<keyword evidence="3 13" id="KW-0808">Transferase</keyword>
<evidence type="ECO:0000256" key="2">
    <source>
        <dbReference type="ARBA" id="ARBA00022485"/>
    </source>
</evidence>